<feature type="signal peptide" evidence="1">
    <location>
        <begin position="1"/>
        <end position="20"/>
    </location>
</feature>
<organism evidence="2 3">
    <name type="scientific">Bradyrhizobium denitrificans</name>
    <dbReference type="NCBI Taxonomy" id="2734912"/>
    <lineage>
        <taxon>Bacteria</taxon>
        <taxon>Pseudomonadati</taxon>
        <taxon>Pseudomonadota</taxon>
        <taxon>Alphaproteobacteria</taxon>
        <taxon>Hyphomicrobiales</taxon>
        <taxon>Nitrobacteraceae</taxon>
        <taxon>Bradyrhizobium</taxon>
    </lineage>
</organism>
<evidence type="ECO:0008006" key="4">
    <source>
        <dbReference type="Google" id="ProtNLM"/>
    </source>
</evidence>
<evidence type="ECO:0000256" key="1">
    <source>
        <dbReference type="SAM" id="SignalP"/>
    </source>
</evidence>
<proteinExistence type="predicted"/>
<comment type="caution">
    <text evidence="2">The sequence shown here is derived from an EMBL/GenBank/DDBJ whole genome shotgun (WGS) entry which is preliminary data.</text>
</comment>
<dbReference type="Proteomes" id="UP001314635">
    <property type="component" value="Unassembled WGS sequence"/>
</dbReference>
<gene>
    <name evidence="2" type="ORF">JQ619_18345</name>
</gene>
<name>A0ABS5G8T0_9BRAD</name>
<reference evidence="3" key="1">
    <citation type="journal article" date="2021" name="ISME J.">
        <title>Evolutionary origin and ecological implication of a unique nif island in free-living Bradyrhizobium lineages.</title>
        <authorList>
            <person name="Tao J."/>
        </authorList>
    </citation>
    <scope>NUCLEOTIDE SEQUENCE [LARGE SCALE GENOMIC DNA]</scope>
    <source>
        <strain evidence="3">SZCCT0094</strain>
    </source>
</reference>
<keyword evidence="1" id="KW-0732">Signal</keyword>
<dbReference type="RefSeq" id="WP_012046972.1">
    <property type="nucleotide sequence ID" value="NZ_JABFDP010000013.1"/>
</dbReference>
<evidence type="ECO:0000313" key="2">
    <source>
        <dbReference type="EMBL" id="MBR1137733.1"/>
    </source>
</evidence>
<accession>A0ABS5G8T0</accession>
<feature type="chain" id="PRO_5047448114" description="Peptidase C51 domain-containing protein" evidence="1">
    <location>
        <begin position="21"/>
        <end position="190"/>
    </location>
</feature>
<keyword evidence="3" id="KW-1185">Reference proteome</keyword>
<evidence type="ECO:0000313" key="3">
    <source>
        <dbReference type="Proteomes" id="UP001314635"/>
    </source>
</evidence>
<sequence>MYRVVILIAALLALSTQAQARPRHHHHHSHHFAHRHHHSAMYAMASIAGEGRVVGGRPSGCPHAFCGCEASLYKFGRVIPELNLASNWRRFPRAYPAPGMAAVRPGHVMILQQQVAGNVWLVHDGNSGGHVTREHPRSIAGYTIVNPDAASSMYGAASSFTRQARAPAYQHLARARTDGWMANATPMAFN</sequence>
<dbReference type="EMBL" id="JAFCLK010000016">
    <property type="protein sequence ID" value="MBR1137733.1"/>
    <property type="molecule type" value="Genomic_DNA"/>
</dbReference>
<protein>
    <recommendedName>
        <fullName evidence="4">Peptidase C51 domain-containing protein</fullName>
    </recommendedName>
</protein>